<organism evidence="1 2">
    <name type="scientific">Streptomyces durocortorensis</name>
    <dbReference type="NCBI Taxonomy" id="2811104"/>
    <lineage>
        <taxon>Bacteria</taxon>
        <taxon>Bacillati</taxon>
        <taxon>Actinomycetota</taxon>
        <taxon>Actinomycetes</taxon>
        <taxon>Kitasatosporales</taxon>
        <taxon>Streptomycetaceae</taxon>
        <taxon>Streptomyces</taxon>
    </lineage>
</organism>
<sequence>MVAVSAISTTSEIIASGSAPGRTWAITCSGVAYEKIGLLDEDRQRAGRRGVAGWVGPRLQRETGGLVAVLFLRLHLLPAIPLGG</sequence>
<dbReference type="RefSeq" id="WP_205081930.1">
    <property type="nucleotide sequence ID" value="NZ_JAFEUF010000023.1"/>
</dbReference>
<proteinExistence type="predicted"/>
<evidence type="ECO:0000313" key="2">
    <source>
        <dbReference type="Proteomes" id="UP000712045"/>
    </source>
</evidence>
<gene>
    <name evidence="1" type="ORF">JS521_07450</name>
</gene>
<keyword evidence="2" id="KW-1185">Reference proteome</keyword>
<dbReference type="EMBL" id="JAFEUF010000023">
    <property type="protein sequence ID" value="MBM7053703.1"/>
    <property type="molecule type" value="Genomic_DNA"/>
</dbReference>
<reference evidence="1 2" key="1">
    <citation type="submission" date="2021-02" db="EMBL/GenBank/DDBJ databases">
        <title>Genome Streptomyces sp. RHZ10.</title>
        <authorList>
            <person name="Besaury L."/>
        </authorList>
    </citation>
    <scope>NUCLEOTIDE SEQUENCE [LARGE SCALE GENOMIC DNA]</scope>
    <source>
        <strain evidence="1 2">RHZ10</strain>
    </source>
</reference>
<name>A0ABS2HW19_9ACTN</name>
<evidence type="ECO:0000313" key="1">
    <source>
        <dbReference type="EMBL" id="MBM7053703.1"/>
    </source>
</evidence>
<protein>
    <submittedName>
        <fullName evidence="1">Uncharacterized protein</fullName>
    </submittedName>
</protein>
<comment type="caution">
    <text evidence="1">The sequence shown here is derived from an EMBL/GenBank/DDBJ whole genome shotgun (WGS) entry which is preliminary data.</text>
</comment>
<dbReference type="Proteomes" id="UP000712045">
    <property type="component" value="Unassembled WGS sequence"/>
</dbReference>
<accession>A0ABS2HW19</accession>